<dbReference type="EMBL" id="JACHEN010000013">
    <property type="protein sequence ID" value="MBB6216253.1"/>
    <property type="molecule type" value="Genomic_DNA"/>
</dbReference>
<protein>
    <submittedName>
        <fullName evidence="1">Uncharacterized protein</fullName>
    </submittedName>
</protein>
<dbReference type="Proteomes" id="UP000579281">
    <property type="component" value="Unassembled WGS sequence"/>
</dbReference>
<name>A0A841KS76_9FIRM</name>
<reference evidence="1 2" key="1">
    <citation type="submission" date="2020-08" db="EMBL/GenBank/DDBJ databases">
        <title>Genomic Encyclopedia of Type Strains, Phase IV (KMG-IV): sequencing the most valuable type-strain genomes for metagenomic binning, comparative biology and taxonomic classification.</title>
        <authorList>
            <person name="Goeker M."/>
        </authorList>
    </citation>
    <scope>NUCLEOTIDE SEQUENCE [LARGE SCALE GENOMIC DNA]</scope>
    <source>
        <strain evidence="1 2">DSM 103526</strain>
    </source>
</reference>
<gene>
    <name evidence="1" type="ORF">HNQ80_002352</name>
</gene>
<accession>A0A841KS76</accession>
<organism evidence="1 2">
    <name type="scientific">Anaerosolibacter carboniphilus</name>
    <dbReference type="NCBI Taxonomy" id="1417629"/>
    <lineage>
        <taxon>Bacteria</taxon>
        <taxon>Bacillati</taxon>
        <taxon>Bacillota</taxon>
        <taxon>Clostridia</taxon>
        <taxon>Peptostreptococcales</taxon>
        <taxon>Thermotaleaceae</taxon>
        <taxon>Anaerosolibacter</taxon>
    </lineage>
</organism>
<sequence>MKLTPININTNKKLNRKDTIFFIVYSYVRLSLRNEELHIIECQKEDFAIEYTFNRLFHNYRDRHNNIKEILKKTILSNIGLFSISISELDSLLETTELFYMLEYKTDIHGLSRRDKSPNSFLIALGLINDINNFSYPFAGIGSPFWLGNEPVK</sequence>
<dbReference type="AlphaFoldDB" id="A0A841KS76"/>
<evidence type="ECO:0000313" key="1">
    <source>
        <dbReference type="EMBL" id="MBB6216253.1"/>
    </source>
</evidence>
<evidence type="ECO:0000313" key="2">
    <source>
        <dbReference type="Proteomes" id="UP000579281"/>
    </source>
</evidence>
<comment type="caution">
    <text evidence="1">The sequence shown here is derived from an EMBL/GenBank/DDBJ whole genome shotgun (WGS) entry which is preliminary data.</text>
</comment>
<keyword evidence="2" id="KW-1185">Reference proteome</keyword>
<proteinExistence type="predicted"/>
<dbReference type="RefSeq" id="WP_184310789.1">
    <property type="nucleotide sequence ID" value="NZ_JACHEN010000013.1"/>
</dbReference>